<organism evidence="15 16">
    <name type="scientific">Smittium culicis</name>
    <dbReference type="NCBI Taxonomy" id="133412"/>
    <lineage>
        <taxon>Eukaryota</taxon>
        <taxon>Fungi</taxon>
        <taxon>Fungi incertae sedis</taxon>
        <taxon>Zoopagomycota</taxon>
        <taxon>Kickxellomycotina</taxon>
        <taxon>Harpellomycetes</taxon>
        <taxon>Harpellales</taxon>
        <taxon>Legeriomycetaceae</taxon>
        <taxon>Smittium</taxon>
    </lineage>
</organism>
<comment type="subcellular location">
    <subcellularLocation>
        <location evidence="1">Vacuole</location>
    </subcellularLocation>
</comment>
<dbReference type="FunFam" id="2.40.70.10:FF:000002">
    <property type="entry name" value="Vacuolar aspartic proteinase"/>
    <property type="match status" value="1"/>
</dbReference>
<dbReference type="SUPFAM" id="SSF50630">
    <property type="entry name" value="Acid proteases"/>
    <property type="match status" value="1"/>
</dbReference>
<feature type="active site" evidence="10">
    <location>
        <position position="106"/>
    </location>
</feature>
<proteinExistence type="inferred from homology"/>
<feature type="disulfide bond" evidence="11">
    <location>
        <begin position="326"/>
        <end position="359"/>
    </location>
</feature>
<keyword evidence="3" id="KW-0926">Vacuole</keyword>
<feature type="domain" description="Peptidase A1" evidence="14">
    <location>
        <begin position="88"/>
        <end position="400"/>
    </location>
</feature>
<dbReference type="PANTHER" id="PTHR47966:SF51">
    <property type="entry name" value="BETA-SITE APP-CLEAVING ENZYME, ISOFORM A-RELATED"/>
    <property type="match status" value="1"/>
</dbReference>
<name>A0A1R1X6L5_9FUNG</name>
<feature type="disulfide bond" evidence="11">
    <location>
        <begin position="119"/>
        <end position="124"/>
    </location>
</feature>
<evidence type="ECO:0000256" key="4">
    <source>
        <dbReference type="ARBA" id="ARBA00022670"/>
    </source>
</evidence>
<reference evidence="16" key="1">
    <citation type="submission" date="2017-01" db="EMBL/GenBank/DDBJ databases">
        <authorList>
            <person name="Wang Y."/>
            <person name="White M."/>
            <person name="Kvist S."/>
            <person name="Moncalvo J.-M."/>
        </authorList>
    </citation>
    <scope>NUCLEOTIDE SEQUENCE [LARGE SCALE GENOMIC DNA]</scope>
    <source>
        <strain evidence="16">ID-206-W2</strain>
    </source>
</reference>
<dbReference type="GO" id="GO:0006508">
    <property type="term" value="P:proteolysis"/>
    <property type="evidence" value="ECO:0007669"/>
    <property type="project" value="UniProtKB-KW"/>
</dbReference>
<evidence type="ECO:0000256" key="9">
    <source>
        <dbReference type="ARBA" id="ARBA00023180"/>
    </source>
</evidence>
<dbReference type="EMBL" id="LSSM01006680">
    <property type="protein sequence ID" value="OMJ10278.1"/>
    <property type="molecule type" value="Genomic_DNA"/>
</dbReference>
<dbReference type="InterPro" id="IPR001969">
    <property type="entry name" value="Aspartic_peptidase_AS"/>
</dbReference>
<dbReference type="PRINTS" id="PR00792">
    <property type="entry name" value="PEPSIN"/>
</dbReference>
<evidence type="ECO:0000256" key="6">
    <source>
        <dbReference type="ARBA" id="ARBA00022750"/>
    </source>
</evidence>
<evidence type="ECO:0000256" key="10">
    <source>
        <dbReference type="PIRSR" id="PIRSR601461-1"/>
    </source>
</evidence>
<dbReference type="FunFam" id="2.40.70.10:FF:000036">
    <property type="entry name" value="Vacuolar aspartic protease"/>
    <property type="match status" value="1"/>
</dbReference>
<evidence type="ECO:0000256" key="5">
    <source>
        <dbReference type="ARBA" id="ARBA00022729"/>
    </source>
</evidence>
<dbReference type="PROSITE" id="PS00141">
    <property type="entry name" value="ASP_PROTEASE"/>
    <property type="match status" value="1"/>
</dbReference>
<sequence length="403" mass="44176">MKISCPLLLLSLASCLSAKPLSIPLKKFQKNNSELLNDFVHQSNALAQKYLPRGRIPLNEDSVSPFALDAEGKANYGVPISNYMNAQYYGEVQLGSPPQSFMVVFDTGSSNLWVPSKSCSSIACYFHSKYDNSVSSTYKANGTDFEIRYGSGSIKGFVSNDVMNVGGLVIPSQDFAEATEEPGLAFIFGKFDGIFGLGYDTISVNKVVPPFYNMLNNNLLDSPVFSFYLNDNNDLSSGHESELVFGGINTNLFTGEIHYAKVRRRGYWEVDLEKIRFGNDTVELFGTGAAIDTGTSLIACPTMVADMINEKIGATKNFAGQYMVDCSTIPSLPDFSMSFGGKEFVLKASDYILNVQGQCMSGFMGLDIPEPLGPIWVVGDVFLRRFYTIYDMGNDRVGFANSV</sequence>
<feature type="signal peptide" evidence="13">
    <location>
        <begin position="1"/>
        <end position="18"/>
    </location>
</feature>
<keyword evidence="6 12" id="KW-0064">Aspartyl protease</keyword>
<gene>
    <name evidence="15" type="ORF">AYI69_g10309</name>
</gene>
<keyword evidence="5 13" id="KW-0732">Signal</keyword>
<protein>
    <submittedName>
        <fullName evidence="15">Vacuolar protease A</fullName>
    </submittedName>
</protein>
<evidence type="ECO:0000256" key="11">
    <source>
        <dbReference type="PIRSR" id="PIRSR601461-2"/>
    </source>
</evidence>
<evidence type="ECO:0000259" key="14">
    <source>
        <dbReference type="PROSITE" id="PS51767"/>
    </source>
</evidence>
<dbReference type="GO" id="GO:0005773">
    <property type="term" value="C:vacuole"/>
    <property type="evidence" value="ECO:0007669"/>
    <property type="project" value="UniProtKB-SubCell"/>
</dbReference>
<keyword evidence="16" id="KW-1185">Reference proteome</keyword>
<dbReference type="AlphaFoldDB" id="A0A1R1X6L5"/>
<dbReference type="PROSITE" id="PS51767">
    <property type="entry name" value="PEPTIDASE_A1"/>
    <property type="match status" value="1"/>
</dbReference>
<evidence type="ECO:0000313" key="15">
    <source>
        <dbReference type="EMBL" id="OMJ10278.1"/>
    </source>
</evidence>
<evidence type="ECO:0000256" key="2">
    <source>
        <dbReference type="ARBA" id="ARBA00007447"/>
    </source>
</evidence>
<keyword evidence="9" id="KW-0325">Glycoprotein</keyword>
<dbReference type="GO" id="GO:0004190">
    <property type="term" value="F:aspartic-type endopeptidase activity"/>
    <property type="evidence" value="ECO:0007669"/>
    <property type="project" value="UniProtKB-KW"/>
</dbReference>
<evidence type="ECO:0000256" key="8">
    <source>
        <dbReference type="ARBA" id="ARBA00023157"/>
    </source>
</evidence>
<dbReference type="InterPro" id="IPR033121">
    <property type="entry name" value="PEPTIDASE_A1"/>
</dbReference>
<dbReference type="InterPro" id="IPR021109">
    <property type="entry name" value="Peptidase_aspartic_dom_sf"/>
</dbReference>
<dbReference type="InterPro" id="IPR001461">
    <property type="entry name" value="Aspartic_peptidase_A1"/>
</dbReference>
<keyword evidence="4 12" id="KW-0645">Protease</keyword>
<evidence type="ECO:0000256" key="3">
    <source>
        <dbReference type="ARBA" id="ARBA00022554"/>
    </source>
</evidence>
<dbReference type="Gene3D" id="2.40.70.10">
    <property type="entry name" value="Acid Proteases"/>
    <property type="match status" value="2"/>
</dbReference>
<accession>A0A1R1X6L5</accession>
<keyword evidence="8 11" id="KW-1015">Disulfide bond</keyword>
<dbReference type="Pfam" id="PF00026">
    <property type="entry name" value="Asp"/>
    <property type="match status" value="1"/>
</dbReference>
<evidence type="ECO:0000256" key="1">
    <source>
        <dbReference type="ARBA" id="ARBA00004116"/>
    </source>
</evidence>
<comment type="caution">
    <text evidence="15">The sequence shown here is derived from an EMBL/GenBank/DDBJ whole genome shotgun (WGS) entry which is preliminary data.</text>
</comment>
<dbReference type="Proteomes" id="UP000187429">
    <property type="component" value="Unassembled WGS sequence"/>
</dbReference>
<comment type="similarity">
    <text evidence="2 12">Belongs to the peptidase A1 family.</text>
</comment>
<dbReference type="PANTHER" id="PTHR47966">
    <property type="entry name" value="BETA-SITE APP-CLEAVING ENZYME, ISOFORM A-RELATED"/>
    <property type="match status" value="1"/>
</dbReference>
<evidence type="ECO:0000313" key="16">
    <source>
        <dbReference type="Proteomes" id="UP000187429"/>
    </source>
</evidence>
<keyword evidence="7 12" id="KW-0378">Hydrolase</keyword>
<evidence type="ECO:0000256" key="12">
    <source>
        <dbReference type="RuleBase" id="RU000454"/>
    </source>
</evidence>
<dbReference type="PROSITE" id="PS51257">
    <property type="entry name" value="PROKAR_LIPOPROTEIN"/>
    <property type="match status" value="1"/>
</dbReference>
<evidence type="ECO:0000256" key="7">
    <source>
        <dbReference type="ARBA" id="ARBA00022801"/>
    </source>
</evidence>
<dbReference type="OrthoDB" id="771136at2759"/>
<feature type="chain" id="PRO_5012322546" evidence="13">
    <location>
        <begin position="19"/>
        <end position="403"/>
    </location>
</feature>
<feature type="active site" evidence="10">
    <location>
        <position position="292"/>
    </location>
</feature>
<evidence type="ECO:0000256" key="13">
    <source>
        <dbReference type="SAM" id="SignalP"/>
    </source>
</evidence>